<keyword evidence="2" id="KW-1185">Reference proteome</keyword>
<evidence type="ECO:0000313" key="2">
    <source>
        <dbReference type="Proteomes" id="UP001243364"/>
    </source>
</evidence>
<reference evidence="1 2" key="1">
    <citation type="submission" date="2023-07" db="EMBL/GenBank/DDBJ databases">
        <title>Comparative genomics of wheat-associated soil bacteria to identify genetic determinants of phenazine resistance.</title>
        <authorList>
            <person name="Mouncey N."/>
        </authorList>
    </citation>
    <scope>NUCLEOTIDE SEQUENCE [LARGE SCALE GENOMIC DNA]</scope>
    <source>
        <strain evidence="1 2">W4I19-2</strain>
    </source>
</reference>
<proteinExistence type="predicted"/>
<evidence type="ECO:0000313" key="1">
    <source>
        <dbReference type="EMBL" id="MDQ0688926.1"/>
    </source>
</evidence>
<organism evidence="1 2">
    <name type="scientific">Streptomyces achromogenes</name>
    <dbReference type="NCBI Taxonomy" id="67255"/>
    <lineage>
        <taxon>Bacteria</taxon>
        <taxon>Bacillati</taxon>
        <taxon>Actinomycetota</taxon>
        <taxon>Actinomycetes</taxon>
        <taxon>Kitasatosporales</taxon>
        <taxon>Streptomycetaceae</taxon>
        <taxon>Streptomyces</taxon>
    </lineage>
</organism>
<dbReference type="Proteomes" id="UP001243364">
    <property type="component" value="Unassembled WGS sequence"/>
</dbReference>
<name>A0ABU0QE33_STRAH</name>
<comment type="caution">
    <text evidence="1">The sequence shown here is derived from an EMBL/GenBank/DDBJ whole genome shotgun (WGS) entry which is preliminary data.</text>
</comment>
<protein>
    <submittedName>
        <fullName evidence="1">Uncharacterized protein</fullName>
    </submittedName>
</protein>
<dbReference type="EMBL" id="JAUSYA010000001">
    <property type="protein sequence ID" value="MDQ0688926.1"/>
    <property type="molecule type" value="Genomic_DNA"/>
</dbReference>
<sequence length="180" mass="18731">MAFVVIPVISDSRKGTLMSASSSVSSPRPSRPRLAAVSGLALTVSLVGAAVAPTTASADTGDRTRTVDCASLYVSDSGGTVHARTRNCTVTWGKNIHDNVYWQTVKFQLLDDDTDGVCAKANAIASDSGKSASFSECDGVWTTKTATLNGRSSNIFIRVAYGSHSQHGKISTNIGAPSGF</sequence>
<accession>A0ABU0QE33</accession>
<gene>
    <name evidence="1" type="ORF">QFZ56_007889</name>
</gene>